<name>A0A1J6IL47_NICAT</name>
<accession>A0A1J6IL47</accession>
<sequence>MEQTRKVAHYGVMRVEDYQGSNKKQAILPVGAVKVSQKEAKITGGSVVEASAKKKANGTVNPSGTGQGFATFGGDLMEIPCVGKLDNVHVEVLGDTVGSHTKTTEGKATETNGTVVPALAARVNPTLGFVYDLQFKVMQEALVVMEQSSKVLKESTM</sequence>
<protein>
    <submittedName>
        <fullName evidence="1">Uncharacterized protein</fullName>
    </submittedName>
</protein>
<dbReference type="EMBL" id="MJEQ01037191">
    <property type="protein sequence ID" value="OIS98446.1"/>
    <property type="molecule type" value="Genomic_DNA"/>
</dbReference>
<comment type="caution">
    <text evidence="1">The sequence shown here is derived from an EMBL/GenBank/DDBJ whole genome shotgun (WGS) entry which is preliminary data.</text>
</comment>
<proteinExistence type="predicted"/>
<organism evidence="1 2">
    <name type="scientific">Nicotiana attenuata</name>
    <name type="common">Coyote tobacco</name>
    <dbReference type="NCBI Taxonomy" id="49451"/>
    <lineage>
        <taxon>Eukaryota</taxon>
        <taxon>Viridiplantae</taxon>
        <taxon>Streptophyta</taxon>
        <taxon>Embryophyta</taxon>
        <taxon>Tracheophyta</taxon>
        <taxon>Spermatophyta</taxon>
        <taxon>Magnoliopsida</taxon>
        <taxon>eudicotyledons</taxon>
        <taxon>Gunneridae</taxon>
        <taxon>Pentapetalae</taxon>
        <taxon>asterids</taxon>
        <taxon>lamiids</taxon>
        <taxon>Solanales</taxon>
        <taxon>Solanaceae</taxon>
        <taxon>Nicotianoideae</taxon>
        <taxon>Nicotianeae</taxon>
        <taxon>Nicotiana</taxon>
    </lineage>
</organism>
<reference evidence="1" key="1">
    <citation type="submission" date="2016-11" db="EMBL/GenBank/DDBJ databases">
        <title>The genome of Nicotiana attenuata.</title>
        <authorList>
            <person name="Xu S."/>
            <person name="Brockmoeller T."/>
            <person name="Gaquerel E."/>
            <person name="Navarro A."/>
            <person name="Kuhl H."/>
            <person name="Gase K."/>
            <person name="Ling Z."/>
            <person name="Zhou W."/>
            <person name="Kreitzer C."/>
            <person name="Stanke M."/>
            <person name="Tang H."/>
            <person name="Lyons E."/>
            <person name="Pandey P."/>
            <person name="Pandey S.P."/>
            <person name="Timmermann B."/>
            <person name="Baldwin I.T."/>
        </authorList>
    </citation>
    <scope>NUCLEOTIDE SEQUENCE [LARGE SCALE GENOMIC DNA]</scope>
    <source>
        <strain evidence="1">UT</strain>
    </source>
</reference>
<dbReference type="Gramene" id="OIS98446">
    <property type="protein sequence ID" value="OIS98446"/>
    <property type="gene ID" value="A4A49_04399"/>
</dbReference>
<gene>
    <name evidence="1" type="ORF">A4A49_04399</name>
</gene>
<dbReference type="AlphaFoldDB" id="A0A1J6IL47"/>
<evidence type="ECO:0000313" key="1">
    <source>
        <dbReference type="EMBL" id="OIS98446.1"/>
    </source>
</evidence>
<evidence type="ECO:0000313" key="2">
    <source>
        <dbReference type="Proteomes" id="UP000187609"/>
    </source>
</evidence>
<dbReference type="Proteomes" id="UP000187609">
    <property type="component" value="Unassembled WGS sequence"/>
</dbReference>
<keyword evidence="2" id="KW-1185">Reference proteome</keyword>